<evidence type="ECO:0000259" key="2">
    <source>
        <dbReference type="Pfam" id="PF24853"/>
    </source>
</evidence>
<evidence type="ECO:0000313" key="3">
    <source>
        <dbReference type="EMBL" id="KAK3670122.1"/>
    </source>
</evidence>
<feature type="transmembrane region" description="Helical" evidence="1">
    <location>
        <begin position="51"/>
        <end position="71"/>
    </location>
</feature>
<dbReference type="AlphaFoldDB" id="A0AAE0TQU5"/>
<dbReference type="PANTHER" id="PTHR40629">
    <property type="entry name" value="PRO41 PROTEIN"/>
    <property type="match status" value="1"/>
</dbReference>
<gene>
    <name evidence="3" type="ORF">LTR78_009969</name>
</gene>
<feature type="transmembrane region" description="Helical" evidence="1">
    <location>
        <begin position="83"/>
        <end position="101"/>
    </location>
</feature>
<comment type="caution">
    <text evidence="3">The sequence shown here is derived from an EMBL/GenBank/DDBJ whole genome shotgun (WGS) entry which is preliminary data.</text>
</comment>
<keyword evidence="1" id="KW-1133">Transmembrane helix</keyword>
<name>A0AAE0TQU5_9PEZI</name>
<organism evidence="3 4">
    <name type="scientific">Recurvomyces mirabilis</name>
    <dbReference type="NCBI Taxonomy" id="574656"/>
    <lineage>
        <taxon>Eukaryota</taxon>
        <taxon>Fungi</taxon>
        <taxon>Dikarya</taxon>
        <taxon>Ascomycota</taxon>
        <taxon>Pezizomycotina</taxon>
        <taxon>Dothideomycetes</taxon>
        <taxon>Dothideomycetidae</taxon>
        <taxon>Mycosphaerellales</taxon>
        <taxon>Teratosphaeriaceae</taxon>
        <taxon>Recurvomyces</taxon>
    </lineage>
</organism>
<feature type="domain" description="DUF7727" evidence="2">
    <location>
        <begin position="1"/>
        <end position="125"/>
    </location>
</feature>
<evidence type="ECO:0000313" key="4">
    <source>
        <dbReference type="Proteomes" id="UP001274830"/>
    </source>
</evidence>
<feature type="transmembrane region" description="Helical" evidence="1">
    <location>
        <begin position="107"/>
        <end position="134"/>
    </location>
</feature>
<protein>
    <recommendedName>
        <fullName evidence="2">DUF7727 domain-containing protein</fullName>
    </recommendedName>
</protein>
<dbReference type="InterPro" id="IPR056144">
    <property type="entry name" value="DUF7727"/>
</dbReference>
<dbReference type="Proteomes" id="UP001274830">
    <property type="component" value="Unassembled WGS sequence"/>
</dbReference>
<dbReference type="PANTHER" id="PTHR40629:SF1">
    <property type="entry name" value="PRO41 PROTEIN"/>
    <property type="match status" value="1"/>
</dbReference>
<keyword evidence="4" id="KW-1185">Reference proteome</keyword>
<dbReference type="EMBL" id="JAUTXT010000062">
    <property type="protein sequence ID" value="KAK3670122.1"/>
    <property type="molecule type" value="Genomic_DNA"/>
</dbReference>
<keyword evidence="1" id="KW-0812">Transmembrane</keyword>
<accession>A0AAE0TQU5</accession>
<sequence length="146" mass="16717">MGKLIKNHWARLIVLAAATYHVAASLCAFFWPKFFFDFYTKNFDLAVKPVPILQTINLVFALITLAYEYPLSYLAGTTLHRSLEARLMWLPLCCLTAVLMYQGTNPAVYYFVGCGVYAWAFVEGEVVCAVPWTLPKRVERRRPEKV</sequence>
<proteinExistence type="predicted"/>
<evidence type="ECO:0000256" key="1">
    <source>
        <dbReference type="SAM" id="Phobius"/>
    </source>
</evidence>
<reference evidence="3" key="1">
    <citation type="submission" date="2023-07" db="EMBL/GenBank/DDBJ databases">
        <title>Black Yeasts Isolated from many extreme environments.</title>
        <authorList>
            <person name="Coleine C."/>
            <person name="Stajich J.E."/>
            <person name="Selbmann L."/>
        </authorList>
    </citation>
    <scope>NUCLEOTIDE SEQUENCE</scope>
    <source>
        <strain evidence="3">CCFEE 5485</strain>
    </source>
</reference>
<dbReference type="Pfam" id="PF24853">
    <property type="entry name" value="DUF7727"/>
    <property type="match status" value="1"/>
</dbReference>
<keyword evidence="1" id="KW-0472">Membrane</keyword>
<feature type="transmembrane region" description="Helical" evidence="1">
    <location>
        <begin position="12"/>
        <end position="31"/>
    </location>
</feature>